<dbReference type="Proteomes" id="UP000619238">
    <property type="component" value="Unassembled WGS sequence"/>
</dbReference>
<gene>
    <name evidence="1" type="ORF">H2O64_20855</name>
</gene>
<reference evidence="1 2" key="1">
    <citation type="submission" date="2020-07" db="EMBL/GenBank/DDBJ databases">
        <title>Description of Kordia aestuariivivens sp. nov., isolated from a tidal flat.</title>
        <authorList>
            <person name="Park S."/>
            <person name="Yoon J.-H."/>
        </authorList>
    </citation>
    <scope>NUCLEOTIDE SEQUENCE [LARGE SCALE GENOMIC DNA]</scope>
    <source>
        <strain evidence="1 2">YSTF-M3</strain>
    </source>
</reference>
<keyword evidence="2" id="KW-1185">Reference proteome</keyword>
<dbReference type="RefSeq" id="WP_187564176.1">
    <property type="nucleotide sequence ID" value="NZ_JACGWS010000017.1"/>
</dbReference>
<dbReference type="EMBL" id="JACGWS010000017">
    <property type="protein sequence ID" value="MBC8757132.1"/>
    <property type="molecule type" value="Genomic_DNA"/>
</dbReference>
<comment type="caution">
    <text evidence="1">The sequence shown here is derived from an EMBL/GenBank/DDBJ whole genome shotgun (WGS) entry which is preliminary data.</text>
</comment>
<evidence type="ECO:0000313" key="2">
    <source>
        <dbReference type="Proteomes" id="UP000619238"/>
    </source>
</evidence>
<accession>A0ABR7QF09</accession>
<name>A0ABR7QF09_9FLAO</name>
<protein>
    <submittedName>
        <fullName evidence="1">Uncharacterized protein</fullName>
    </submittedName>
</protein>
<sequence>MKIVKDNTALKTISVEELKSFDGFADVSIQEAEHIIATLKELSLLTHNIVTNYEQSESISKLRQAE</sequence>
<organism evidence="1 2">
    <name type="scientific">Kordia aestuariivivens</name>
    <dbReference type="NCBI Taxonomy" id="2759037"/>
    <lineage>
        <taxon>Bacteria</taxon>
        <taxon>Pseudomonadati</taxon>
        <taxon>Bacteroidota</taxon>
        <taxon>Flavobacteriia</taxon>
        <taxon>Flavobacteriales</taxon>
        <taxon>Flavobacteriaceae</taxon>
        <taxon>Kordia</taxon>
    </lineage>
</organism>
<evidence type="ECO:0000313" key="1">
    <source>
        <dbReference type="EMBL" id="MBC8757132.1"/>
    </source>
</evidence>
<proteinExistence type="predicted"/>